<comment type="caution">
    <text evidence="2">The sequence shown here is derived from an EMBL/GenBank/DDBJ whole genome shotgun (WGS) entry which is preliminary data.</text>
</comment>
<proteinExistence type="predicted"/>
<dbReference type="PANTHER" id="PTHR33223:SF8">
    <property type="entry name" value="OS04G0172440 PROTEIN"/>
    <property type="match status" value="1"/>
</dbReference>
<name>A0A371IC10_MUCPR</name>
<feature type="region of interest" description="Disordered" evidence="1">
    <location>
        <begin position="49"/>
        <end position="90"/>
    </location>
</feature>
<dbReference type="AlphaFoldDB" id="A0A371IC10"/>
<sequence>MNKLYELFTQKTIANVVPVQRTPTHPEGYTPQPYRMPIGWNANVENQQEFQRQEQAENSGIGQAKMTHKTTEHHHLPPDPSGAVTFPPDSERLNSLEERLRAIEGTGSWGLDAADLCLVPKVILPADFKTPKFKKYKDSTCPRTHLAMYCRKMASYIHQDKILVCCFQDSLMGAALSWYINLENRHVKTWRDLAEAFICQYKYNEDMAPNCS</sequence>
<accession>A0A371IC10</accession>
<dbReference type="OrthoDB" id="1750196at2759"/>
<evidence type="ECO:0000256" key="1">
    <source>
        <dbReference type="SAM" id="MobiDB-lite"/>
    </source>
</evidence>
<protein>
    <recommendedName>
        <fullName evidence="4">Retrotransposon gag domain-containing protein</fullName>
    </recommendedName>
</protein>
<evidence type="ECO:0000313" key="2">
    <source>
        <dbReference type="EMBL" id="RDY12592.1"/>
    </source>
</evidence>
<evidence type="ECO:0008006" key="4">
    <source>
        <dbReference type="Google" id="ProtNLM"/>
    </source>
</evidence>
<dbReference type="PANTHER" id="PTHR33223">
    <property type="entry name" value="CCHC-TYPE DOMAIN-CONTAINING PROTEIN"/>
    <property type="match status" value="1"/>
</dbReference>
<evidence type="ECO:0000313" key="3">
    <source>
        <dbReference type="Proteomes" id="UP000257109"/>
    </source>
</evidence>
<organism evidence="2 3">
    <name type="scientific">Mucuna pruriens</name>
    <name type="common">Velvet bean</name>
    <name type="synonym">Dolichos pruriens</name>
    <dbReference type="NCBI Taxonomy" id="157652"/>
    <lineage>
        <taxon>Eukaryota</taxon>
        <taxon>Viridiplantae</taxon>
        <taxon>Streptophyta</taxon>
        <taxon>Embryophyta</taxon>
        <taxon>Tracheophyta</taxon>
        <taxon>Spermatophyta</taxon>
        <taxon>Magnoliopsida</taxon>
        <taxon>eudicotyledons</taxon>
        <taxon>Gunneridae</taxon>
        <taxon>Pentapetalae</taxon>
        <taxon>rosids</taxon>
        <taxon>fabids</taxon>
        <taxon>Fabales</taxon>
        <taxon>Fabaceae</taxon>
        <taxon>Papilionoideae</taxon>
        <taxon>50 kb inversion clade</taxon>
        <taxon>NPAAA clade</taxon>
        <taxon>indigoferoid/millettioid clade</taxon>
        <taxon>Phaseoleae</taxon>
        <taxon>Mucuna</taxon>
    </lineage>
</organism>
<keyword evidence="3" id="KW-1185">Reference proteome</keyword>
<feature type="non-terminal residue" evidence="2">
    <location>
        <position position="1"/>
    </location>
</feature>
<dbReference type="EMBL" id="QJKJ01000439">
    <property type="protein sequence ID" value="RDY12592.1"/>
    <property type="molecule type" value="Genomic_DNA"/>
</dbReference>
<gene>
    <name evidence="2" type="ORF">CR513_02585</name>
</gene>
<reference evidence="2" key="1">
    <citation type="submission" date="2018-05" db="EMBL/GenBank/DDBJ databases">
        <title>Draft genome of Mucuna pruriens seed.</title>
        <authorList>
            <person name="Nnadi N.E."/>
            <person name="Vos R."/>
            <person name="Hasami M.H."/>
            <person name="Devisetty U.K."/>
            <person name="Aguiy J.C."/>
        </authorList>
    </citation>
    <scope>NUCLEOTIDE SEQUENCE [LARGE SCALE GENOMIC DNA]</scope>
    <source>
        <strain evidence="2">JCA_2017</strain>
    </source>
</reference>
<dbReference type="Proteomes" id="UP000257109">
    <property type="component" value="Unassembled WGS sequence"/>
</dbReference>